<evidence type="ECO:0000256" key="3">
    <source>
        <dbReference type="ARBA" id="ARBA00022475"/>
    </source>
</evidence>
<proteinExistence type="inferred from homology"/>
<evidence type="ECO:0000256" key="4">
    <source>
        <dbReference type="ARBA" id="ARBA00022519"/>
    </source>
</evidence>
<name>A0A2X4U4N1_9GAMM</name>
<feature type="transmembrane region" description="Helical" evidence="8">
    <location>
        <begin position="6"/>
        <end position="29"/>
    </location>
</feature>
<feature type="transmembrane region" description="Helical" evidence="8">
    <location>
        <begin position="209"/>
        <end position="228"/>
    </location>
</feature>
<feature type="transmembrane region" description="Helical" evidence="8">
    <location>
        <begin position="347"/>
        <end position="366"/>
    </location>
</feature>
<keyword evidence="6 8" id="KW-1133">Transmembrane helix</keyword>
<evidence type="ECO:0000313" key="10">
    <source>
        <dbReference type="Proteomes" id="UP000249005"/>
    </source>
</evidence>
<evidence type="ECO:0000256" key="7">
    <source>
        <dbReference type="ARBA" id="ARBA00023136"/>
    </source>
</evidence>
<evidence type="ECO:0000313" key="9">
    <source>
        <dbReference type="EMBL" id="SQI34787.1"/>
    </source>
</evidence>
<evidence type="ECO:0000256" key="8">
    <source>
        <dbReference type="SAM" id="Phobius"/>
    </source>
</evidence>
<comment type="similarity">
    <text evidence="2">Belongs to the IgaA family.</text>
</comment>
<evidence type="ECO:0000256" key="5">
    <source>
        <dbReference type="ARBA" id="ARBA00022692"/>
    </source>
</evidence>
<protein>
    <submittedName>
        <fullName evidence="9">Intracellular growth attenuator protein igaA</fullName>
    </submittedName>
</protein>
<dbReference type="InterPro" id="IPR010771">
    <property type="entry name" value="IgaA"/>
</dbReference>
<keyword evidence="4" id="KW-0997">Cell inner membrane</keyword>
<dbReference type="OrthoDB" id="8827178at2"/>
<gene>
    <name evidence="9" type="primary">igaA</name>
    <name evidence="9" type="ORF">NCTC12151_00248</name>
</gene>
<accession>A0A2X4U4N1</accession>
<evidence type="ECO:0000256" key="1">
    <source>
        <dbReference type="ARBA" id="ARBA00004429"/>
    </source>
</evidence>
<dbReference type="GO" id="GO:0005886">
    <property type="term" value="C:plasma membrane"/>
    <property type="evidence" value="ECO:0007669"/>
    <property type="project" value="UniProtKB-SubCell"/>
</dbReference>
<keyword evidence="5 8" id="KW-0812">Transmembrane</keyword>
<dbReference type="EMBL" id="LS483470">
    <property type="protein sequence ID" value="SQI34787.1"/>
    <property type="molecule type" value="Genomic_DNA"/>
</dbReference>
<keyword evidence="7 8" id="KW-0472">Membrane</keyword>
<reference evidence="9 10" key="1">
    <citation type="submission" date="2018-06" db="EMBL/GenBank/DDBJ databases">
        <authorList>
            <consortium name="Pathogen Informatics"/>
            <person name="Doyle S."/>
        </authorList>
    </citation>
    <scope>NUCLEOTIDE SEQUENCE [LARGE SCALE GENOMIC DNA]</scope>
    <source>
        <strain evidence="9 10">NCTC12151</strain>
    </source>
</reference>
<dbReference type="Proteomes" id="UP000249005">
    <property type="component" value="Chromosome 1"/>
</dbReference>
<keyword evidence="10" id="KW-1185">Reference proteome</keyword>
<dbReference type="RefSeq" id="WP_111738943.1">
    <property type="nucleotide sequence ID" value="NZ_LR698987.1"/>
</dbReference>
<evidence type="ECO:0000256" key="6">
    <source>
        <dbReference type="ARBA" id="ARBA00022989"/>
    </source>
</evidence>
<feature type="transmembrane region" description="Helical" evidence="8">
    <location>
        <begin position="234"/>
        <end position="252"/>
    </location>
</feature>
<dbReference type="Pfam" id="PF07095">
    <property type="entry name" value="IgaA"/>
    <property type="match status" value="1"/>
</dbReference>
<sequence>MLNNSDIGIFTLSLLIALIMLFGIVLYRWAMRRRMARLRATDNHLPFVHNSTRKLSAEESAALTEYLEYLESQVSDNALRETIKASLTPYSDSVYTFEAPITSLPDEKNSGKHRHYVHGIEIYIEPEWSDYIKGVNQIELVKTQTTPFILTLNGHELVDFIHLKRSTGEHDGSEHHSIHKKNDGNENVELIRLRKETEAESALRPKKKLLASLIVAASGWLFFCSLVSPIELLPWLVIVAVLTLCVGLWYMFRHTPKPPQYNIHCLRGVPKRWGLFGESDSGLLTNISVGTIDLVYPQYWQPYVGYDLDHKTNIDIYLNRYVVKQGKFLSLHNESTLFPLYHWGKNLVLAASSLLVILLLLSAIPLKLPLELTKAWFKNPASLSVSSPEELQAANVKIGDHLTIRGSGMCSLPSVYRSEAIYPFMPFDCTQMYWGASDLPELPSSEVIENAIELLYTVDHQLNPLNNLEDRNHPELAKSAERSGMTLMEDFPDIVIKTDKLCKDPDDCRRLKASLLSLANEKEWRELVKKSHQHPEQHLDLFVRPAIADTLRAQVNTLVSTFFYSQTHQAAQALYNKPTGGFYLLSDNNQKQMLSKEEISSLLNPDLPPDSLYNNTAIKQWFELKRLSSRLMNVPFTASGIVIGIEPIENQTMQITLHSESSLISFWRYLGASLLFIVMAASLLYNSVLMLVRMRKNALRTPQIQSYYDRCFAKSFRQKVQHS</sequence>
<comment type="subcellular location">
    <subcellularLocation>
        <location evidence="1">Cell inner membrane</location>
        <topology evidence="1">Multi-pass membrane protein</topology>
    </subcellularLocation>
</comment>
<feature type="transmembrane region" description="Helical" evidence="8">
    <location>
        <begin position="666"/>
        <end position="692"/>
    </location>
</feature>
<evidence type="ECO:0000256" key="2">
    <source>
        <dbReference type="ARBA" id="ARBA00009494"/>
    </source>
</evidence>
<keyword evidence="3" id="KW-1003">Cell membrane</keyword>
<organism evidence="9 10">
    <name type="scientific">Leminorella richardii</name>
    <dbReference type="NCBI Taxonomy" id="158841"/>
    <lineage>
        <taxon>Bacteria</taxon>
        <taxon>Pseudomonadati</taxon>
        <taxon>Pseudomonadota</taxon>
        <taxon>Gammaproteobacteria</taxon>
        <taxon>Enterobacterales</taxon>
        <taxon>Budviciaceae</taxon>
        <taxon>Leminorella</taxon>
    </lineage>
</organism>
<dbReference type="AlphaFoldDB" id="A0A2X4U4N1"/>
<dbReference type="KEGG" id="lri:NCTC12151_00248"/>